<sequence length="113" mass="12326">MALTLWHNPRCSKSRAAMKLLDDRGVAYSTRLYLKEPPSAEEVMGLANRIGRTVSEIVRTKEKTYGELGLAAADDAALALAIAENPILLERPILDDGERAVIGRPPEDITALL</sequence>
<dbReference type="EC" id="1.20.4.1" evidence="4"/>
<dbReference type="Gene3D" id="3.40.30.10">
    <property type="entry name" value="Glutaredoxin"/>
    <property type="match status" value="1"/>
</dbReference>
<evidence type="ECO:0000256" key="1">
    <source>
        <dbReference type="ARBA" id="ARBA00007198"/>
    </source>
</evidence>
<dbReference type="PROSITE" id="PS51353">
    <property type="entry name" value="ARSC"/>
    <property type="match status" value="1"/>
</dbReference>
<proteinExistence type="inferred from homology"/>
<dbReference type="SUPFAM" id="SSF52833">
    <property type="entry name" value="Thioredoxin-like"/>
    <property type="match status" value="1"/>
</dbReference>
<dbReference type="EMBL" id="BAABHW010000002">
    <property type="protein sequence ID" value="GAA5070424.1"/>
    <property type="molecule type" value="Genomic_DNA"/>
</dbReference>
<evidence type="ECO:0000256" key="4">
    <source>
        <dbReference type="RuleBase" id="RU362029"/>
    </source>
</evidence>
<organism evidence="5 6">
    <name type="scientific">[Roseibacterium] beibuensis</name>
    <dbReference type="NCBI Taxonomy" id="1193142"/>
    <lineage>
        <taxon>Bacteria</taxon>
        <taxon>Pseudomonadati</taxon>
        <taxon>Pseudomonadota</taxon>
        <taxon>Alphaproteobacteria</taxon>
        <taxon>Rhodobacterales</taxon>
        <taxon>Roseobacteraceae</taxon>
        <taxon>Roseicyclus</taxon>
    </lineage>
</organism>
<evidence type="ECO:0000256" key="3">
    <source>
        <dbReference type="PROSITE-ProRule" id="PRU01282"/>
    </source>
</evidence>
<keyword evidence="6" id="KW-1185">Reference proteome</keyword>
<evidence type="ECO:0000256" key="2">
    <source>
        <dbReference type="ARBA" id="ARBA00023002"/>
    </source>
</evidence>
<comment type="catalytic activity">
    <reaction evidence="4">
        <text>[glutaredoxin]-dithiol + arsenate + glutathione + H(+) = glutathionyl-S-S-[glutaredoxin] + arsenite + H2O</text>
        <dbReference type="Rhea" id="RHEA:22016"/>
        <dbReference type="Rhea" id="RHEA-COMP:10729"/>
        <dbReference type="Rhea" id="RHEA-COMP:17668"/>
        <dbReference type="ChEBI" id="CHEBI:15377"/>
        <dbReference type="ChEBI" id="CHEBI:15378"/>
        <dbReference type="ChEBI" id="CHEBI:29242"/>
        <dbReference type="ChEBI" id="CHEBI:29950"/>
        <dbReference type="ChEBI" id="CHEBI:48597"/>
        <dbReference type="ChEBI" id="CHEBI:57925"/>
        <dbReference type="ChEBI" id="CHEBI:146199"/>
        <dbReference type="EC" id="1.20.4.1"/>
    </reaction>
</comment>
<dbReference type="Pfam" id="PF03960">
    <property type="entry name" value="ArsC"/>
    <property type="match status" value="1"/>
</dbReference>
<protein>
    <recommendedName>
        <fullName evidence="4">Arsenate reductase</fullName>
        <ecNumber evidence="4">1.20.4.1</ecNumber>
    </recommendedName>
</protein>
<dbReference type="RefSeq" id="WP_259549895.1">
    <property type="nucleotide sequence ID" value="NZ_BAABHW010000002.1"/>
</dbReference>
<dbReference type="Proteomes" id="UP001499910">
    <property type="component" value="Unassembled WGS sequence"/>
</dbReference>
<accession>A0ABP9L3R1</accession>
<reference evidence="6" key="1">
    <citation type="journal article" date="2019" name="Int. J. Syst. Evol. Microbiol.">
        <title>The Global Catalogue of Microorganisms (GCM) 10K type strain sequencing project: providing services to taxonomists for standard genome sequencing and annotation.</title>
        <authorList>
            <consortium name="The Broad Institute Genomics Platform"/>
            <consortium name="The Broad Institute Genome Sequencing Center for Infectious Disease"/>
            <person name="Wu L."/>
            <person name="Ma J."/>
        </authorList>
    </citation>
    <scope>NUCLEOTIDE SEQUENCE [LARGE SCALE GENOMIC DNA]</scope>
    <source>
        <strain evidence="6">JCM 18015</strain>
    </source>
</reference>
<comment type="similarity">
    <text evidence="1 3 4">Belongs to the ArsC family.</text>
</comment>
<dbReference type="InterPro" id="IPR006659">
    <property type="entry name" value="Arsenate_reductase"/>
</dbReference>
<comment type="caution">
    <text evidence="5">The sequence shown here is derived from an EMBL/GenBank/DDBJ whole genome shotgun (WGS) entry which is preliminary data.</text>
</comment>
<gene>
    <name evidence="5" type="primary">arsC</name>
    <name evidence="5" type="ORF">GCM10023209_13170</name>
</gene>
<name>A0ABP9L3R1_9RHOB</name>
<dbReference type="InterPro" id="IPR006660">
    <property type="entry name" value="Arsenate_reductase-like"/>
</dbReference>
<dbReference type="PANTHER" id="PTHR30041">
    <property type="entry name" value="ARSENATE REDUCTASE"/>
    <property type="match status" value="1"/>
</dbReference>
<evidence type="ECO:0000313" key="5">
    <source>
        <dbReference type="EMBL" id="GAA5070424.1"/>
    </source>
</evidence>
<dbReference type="NCBIfam" id="TIGR00014">
    <property type="entry name" value="arsC"/>
    <property type="match status" value="1"/>
</dbReference>
<dbReference type="PANTHER" id="PTHR30041:SF4">
    <property type="entry name" value="ARSENATE REDUCTASE"/>
    <property type="match status" value="1"/>
</dbReference>
<keyword evidence="2 4" id="KW-0560">Oxidoreductase</keyword>
<dbReference type="InterPro" id="IPR036249">
    <property type="entry name" value="Thioredoxin-like_sf"/>
</dbReference>
<evidence type="ECO:0000313" key="6">
    <source>
        <dbReference type="Proteomes" id="UP001499910"/>
    </source>
</evidence>